<dbReference type="InterPro" id="IPR010178">
    <property type="entry name" value="Lit"/>
</dbReference>
<dbReference type="AlphaFoldDB" id="M5ADN1"/>
<dbReference type="Proteomes" id="UP000012042">
    <property type="component" value="Chromosome"/>
</dbReference>
<gene>
    <name evidence="2" type="ORF">LVISKB_0885</name>
</gene>
<feature type="transmembrane region" description="Helical" evidence="1">
    <location>
        <begin position="21"/>
        <end position="44"/>
    </location>
</feature>
<keyword evidence="1" id="KW-1133">Transmembrane helix</keyword>
<keyword evidence="1" id="KW-0472">Membrane</keyword>
<proteinExistence type="predicted"/>
<dbReference type="Pfam" id="PF07314">
    <property type="entry name" value="Lit"/>
    <property type="match status" value="1"/>
</dbReference>
<feature type="transmembrane region" description="Helical" evidence="1">
    <location>
        <begin position="104"/>
        <end position="123"/>
    </location>
</feature>
<evidence type="ECO:0000313" key="2">
    <source>
        <dbReference type="EMBL" id="BAN06520.1"/>
    </source>
</evidence>
<name>M5ADN1_LEVBR</name>
<evidence type="ECO:0000256" key="1">
    <source>
        <dbReference type="SAM" id="Phobius"/>
    </source>
</evidence>
<dbReference type="EMBL" id="AP012167">
    <property type="protein sequence ID" value="BAN06520.1"/>
    <property type="molecule type" value="Genomic_DNA"/>
</dbReference>
<dbReference type="HOGENOM" id="CLU_093826_1_1_9"/>
<feature type="transmembrane region" description="Helical" evidence="1">
    <location>
        <begin position="144"/>
        <end position="168"/>
    </location>
</feature>
<dbReference type="NCBIfam" id="TIGR01906">
    <property type="entry name" value="integ_TIGR01906"/>
    <property type="match status" value="1"/>
</dbReference>
<accession>M5ADN1</accession>
<evidence type="ECO:0008006" key="4">
    <source>
        <dbReference type="Google" id="ProtNLM"/>
    </source>
</evidence>
<evidence type="ECO:0000313" key="3">
    <source>
        <dbReference type="Proteomes" id="UP000012042"/>
    </source>
</evidence>
<dbReference type="KEGG" id="lbk:LVISKB_0885"/>
<sequence length="221" mass="26249">MRWIDGISRWDHVTRLNRWSGFTALFLALLTLTITLTINAFWLYRLDIHWLGITHLVNMSPTRIMHNYYQLLRYLELPWVTELNMTNFPTSFTGMIHFEDVKRLFLINHIVLVLSIIPAGWFLRQLHQRGEEWRLIRPAQVAAVIPVFLGVMLTINFNGFFIAFHQVLFRNNDWLFDPDLDPIINALPDTFFLHCFILAFVLFELGVGWLYWRGRHAIHQA</sequence>
<keyword evidence="1" id="KW-0812">Transmembrane</keyword>
<feature type="transmembrane region" description="Helical" evidence="1">
    <location>
        <begin position="191"/>
        <end position="212"/>
    </location>
</feature>
<reference evidence="2 3" key="1">
    <citation type="journal article" date="2013" name="PLoS ONE">
        <title>Genomic Analysis by Deep Sequencing of the Probiotic Lactobacillus brevis KB290 Harboring Nine Plasmids Reveals Genomic Stability.</title>
        <authorList>
            <person name="Fukao M."/>
            <person name="Oshima K."/>
            <person name="Morita H."/>
            <person name="Toh H."/>
            <person name="Suda W."/>
            <person name="Kim S.W."/>
            <person name="Suzuki S."/>
            <person name="Yakabe T."/>
            <person name="Hattori M."/>
            <person name="Yajima N."/>
        </authorList>
    </citation>
    <scope>NUCLEOTIDE SEQUENCE [LARGE SCALE GENOMIC DNA]</scope>
    <source>
        <strain evidence="2 3">KB290</strain>
    </source>
</reference>
<dbReference type="PATRIC" id="fig|1001583.3.peg.874"/>
<protein>
    <recommendedName>
        <fullName evidence="4">TIGR01906 family membrane protein</fullName>
    </recommendedName>
</protein>
<organism evidence="2 3">
    <name type="scientific">Levilactobacillus brevis KB290</name>
    <dbReference type="NCBI Taxonomy" id="1001583"/>
    <lineage>
        <taxon>Bacteria</taxon>
        <taxon>Bacillati</taxon>
        <taxon>Bacillota</taxon>
        <taxon>Bacilli</taxon>
        <taxon>Lactobacillales</taxon>
        <taxon>Lactobacillaceae</taxon>
        <taxon>Levilactobacillus</taxon>
    </lineage>
</organism>